<name>A0ACC0VRP0_9STRA</name>
<dbReference type="EMBL" id="CM047586">
    <property type="protein sequence ID" value="KAI9909000.1"/>
    <property type="molecule type" value="Genomic_DNA"/>
</dbReference>
<evidence type="ECO:0000313" key="2">
    <source>
        <dbReference type="Proteomes" id="UP001163321"/>
    </source>
</evidence>
<organism evidence="1 2">
    <name type="scientific">Peronosclerospora sorghi</name>
    <dbReference type="NCBI Taxonomy" id="230839"/>
    <lineage>
        <taxon>Eukaryota</taxon>
        <taxon>Sar</taxon>
        <taxon>Stramenopiles</taxon>
        <taxon>Oomycota</taxon>
        <taxon>Peronosporomycetes</taxon>
        <taxon>Peronosporales</taxon>
        <taxon>Peronosporaceae</taxon>
        <taxon>Peronosclerospora</taxon>
    </lineage>
</organism>
<comment type="caution">
    <text evidence="1">The sequence shown here is derived from an EMBL/GenBank/DDBJ whole genome shotgun (WGS) entry which is preliminary data.</text>
</comment>
<keyword evidence="2" id="KW-1185">Reference proteome</keyword>
<reference evidence="1 2" key="1">
    <citation type="journal article" date="2022" name="bioRxiv">
        <title>The genome of the oomycete Peronosclerospora sorghi, a cosmopolitan pathogen of maize and sorghum, is inflated with dispersed pseudogenes.</title>
        <authorList>
            <person name="Fletcher K."/>
            <person name="Martin F."/>
            <person name="Isakeit T."/>
            <person name="Cavanaugh K."/>
            <person name="Magill C."/>
            <person name="Michelmore R."/>
        </authorList>
    </citation>
    <scope>NUCLEOTIDE SEQUENCE [LARGE SCALE GENOMIC DNA]</scope>
    <source>
        <strain evidence="1">P6</strain>
    </source>
</reference>
<gene>
    <name evidence="1" type="ORF">PsorP6_015213</name>
</gene>
<sequence length="281" mass="32772">MMEQYREHRTRVTDANLLTATTDADTAMRNPLRKLFPDTQLQLCKFHLNNNVALNISRKKLGREEGAARSSIARIGPSPTFQRRQEQRFRKSHRRIEPSVSTRETASEFQEEWDKMLVLFASQTEIVKYFNRQIKPTIRDWAHCFTRFNLNFGHRTTSPVESVNSMLKSYGLSANSTLDKKMKQYFDMVKDMERGYEEAIFKQGSNVLRDLVKKPEFTLFKSKVAWKAMRLANLQVLNIERHCRGEAVEFDKTSIGNGHCLRQRSPGEARKGEIRVQARRP</sequence>
<accession>A0ACC0VRP0</accession>
<proteinExistence type="predicted"/>
<dbReference type="Proteomes" id="UP001163321">
    <property type="component" value="Chromosome 7"/>
</dbReference>
<protein>
    <submittedName>
        <fullName evidence="1">Uncharacterized protein</fullName>
    </submittedName>
</protein>
<evidence type="ECO:0000313" key="1">
    <source>
        <dbReference type="EMBL" id="KAI9909000.1"/>
    </source>
</evidence>